<gene>
    <name evidence="1" type="ORF">TBIB3V08_LOCUS11459</name>
</gene>
<organism evidence="1">
    <name type="scientific">Timema bartmani</name>
    <dbReference type="NCBI Taxonomy" id="61472"/>
    <lineage>
        <taxon>Eukaryota</taxon>
        <taxon>Metazoa</taxon>
        <taxon>Ecdysozoa</taxon>
        <taxon>Arthropoda</taxon>
        <taxon>Hexapoda</taxon>
        <taxon>Insecta</taxon>
        <taxon>Pterygota</taxon>
        <taxon>Neoptera</taxon>
        <taxon>Polyneoptera</taxon>
        <taxon>Phasmatodea</taxon>
        <taxon>Timematodea</taxon>
        <taxon>Timematoidea</taxon>
        <taxon>Timematidae</taxon>
        <taxon>Timema</taxon>
    </lineage>
</organism>
<name>A0A7R9I8D4_9NEOP</name>
<proteinExistence type="predicted"/>
<accession>A0A7R9I8D4</accession>
<protein>
    <submittedName>
        <fullName evidence="1">Uncharacterized protein</fullName>
    </submittedName>
</protein>
<evidence type="ECO:0000313" key="1">
    <source>
        <dbReference type="EMBL" id="CAD7449180.1"/>
    </source>
</evidence>
<dbReference type="EMBL" id="OD571261">
    <property type="protein sequence ID" value="CAD7449180.1"/>
    <property type="molecule type" value="Genomic_DNA"/>
</dbReference>
<sequence>MTHTWRQIGDITYRERSRPRVRTSESISGLVAVDILSARHVDTRIGNTVMTIDGLLTLSAPDKEITIHEYMENIHQWKISELEPKGHCEWFSLNQPISNMLFGKSNVPYLTTCPWPIEVFEQSAGALSSNLGISSNTISPNASQTRTHGGGQAWISWGSVGGRIPKKTASVVVRSVRSPSPQTTSWVSHTRQGVHYAVSDASVNKSWGVVIADAPYDSIRTSHRS</sequence>
<reference evidence="1" key="1">
    <citation type="submission" date="2020-11" db="EMBL/GenBank/DDBJ databases">
        <authorList>
            <person name="Tran Van P."/>
        </authorList>
    </citation>
    <scope>NUCLEOTIDE SEQUENCE</scope>
</reference>
<dbReference type="AlphaFoldDB" id="A0A7R9I8D4"/>